<feature type="transmembrane region" description="Helical" evidence="1">
    <location>
        <begin position="98"/>
        <end position="119"/>
    </location>
</feature>
<sequence>MNNKILFLLIIVLVLVSTFLFNYLLNIDGLIYNFYSEQLAKEQIGELLENQKKWSWINYLIMPILILLRTSLVAFCIEVGVFFYNIENKIKFKKIFRIALLGEFVLILVGLSKVVYFYFIDTTYTLEDLQQFYPFSYINFLNIDNLEPWLIYPLQIINLFEVAYFFVLVNGLHKLLKNKYIKSFEIIAISYGLGLTIWLGLVMFLTLNVS</sequence>
<reference evidence="2" key="1">
    <citation type="submission" date="2022-02" db="EMBL/GenBank/DDBJ databases">
        <title>Polaribacter sp. MSW13, isolated from seawater.</title>
        <authorList>
            <person name="Kristyanto S."/>
            <person name="Jung J."/>
            <person name="Jeon C.O."/>
        </authorList>
    </citation>
    <scope>NUCLEOTIDE SEQUENCE</scope>
    <source>
        <strain evidence="2">MSW13</strain>
    </source>
</reference>
<feature type="transmembrane region" description="Helical" evidence="1">
    <location>
        <begin position="56"/>
        <end position="86"/>
    </location>
</feature>
<evidence type="ECO:0000256" key="1">
    <source>
        <dbReference type="SAM" id="Phobius"/>
    </source>
</evidence>
<name>A0A9X1VS12_9FLAO</name>
<comment type="caution">
    <text evidence="2">The sequence shown here is derived from an EMBL/GenBank/DDBJ whole genome shotgun (WGS) entry which is preliminary data.</text>
</comment>
<dbReference type="EMBL" id="JAKQYM010000010">
    <property type="protein sequence ID" value="MCI2230032.1"/>
    <property type="molecule type" value="Genomic_DNA"/>
</dbReference>
<feature type="transmembrane region" description="Helical" evidence="1">
    <location>
        <begin position="5"/>
        <end position="25"/>
    </location>
</feature>
<evidence type="ECO:0000313" key="2">
    <source>
        <dbReference type="EMBL" id="MCI2230032.1"/>
    </source>
</evidence>
<dbReference type="Proteomes" id="UP001139369">
    <property type="component" value="Unassembled WGS sequence"/>
</dbReference>
<keyword evidence="1" id="KW-0812">Transmembrane</keyword>
<feature type="transmembrane region" description="Helical" evidence="1">
    <location>
        <begin position="149"/>
        <end position="172"/>
    </location>
</feature>
<accession>A0A9X1VS12</accession>
<dbReference type="AlphaFoldDB" id="A0A9X1VS12"/>
<feature type="transmembrane region" description="Helical" evidence="1">
    <location>
        <begin position="184"/>
        <end position="207"/>
    </location>
</feature>
<keyword evidence="1" id="KW-0472">Membrane</keyword>
<keyword evidence="1" id="KW-1133">Transmembrane helix</keyword>
<organism evidence="2 3">
    <name type="scientific">Polaribacter marinus</name>
    <dbReference type="NCBI Taxonomy" id="2916838"/>
    <lineage>
        <taxon>Bacteria</taxon>
        <taxon>Pseudomonadati</taxon>
        <taxon>Bacteroidota</taxon>
        <taxon>Flavobacteriia</taxon>
        <taxon>Flavobacteriales</taxon>
        <taxon>Flavobacteriaceae</taxon>
    </lineage>
</organism>
<proteinExistence type="predicted"/>
<protein>
    <submittedName>
        <fullName evidence="2">Uncharacterized protein</fullName>
    </submittedName>
</protein>
<keyword evidence="3" id="KW-1185">Reference proteome</keyword>
<gene>
    <name evidence="2" type="ORF">MC378_12710</name>
</gene>
<dbReference type="RefSeq" id="WP_242179142.1">
    <property type="nucleotide sequence ID" value="NZ_JAKQYM010000010.1"/>
</dbReference>
<evidence type="ECO:0000313" key="3">
    <source>
        <dbReference type="Proteomes" id="UP001139369"/>
    </source>
</evidence>